<dbReference type="EMBL" id="SEOQ01000711">
    <property type="protein sequence ID" value="TFY57974.1"/>
    <property type="molecule type" value="Genomic_DNA"/>
</dbReference>
<dbReference type="CDD" id="cd10568">
    <property type="entry name" value="SWIB_like"/>
    <property type="match status" value="1"/>
</dbReference>
<dbReference type="InterPro" id="IPR036885">
    <property type="entry name" value="SWIB_MDM2_dom_sf"/>
</dbReference>
<feature type="compositionally biased region" description="Low complexity" evidence="4">
    <location>
        <begin position="726"/>
        <end position="742"/>
    </location>
</feature>
<feature type="compositionally biased region" description="Basic and acidic residues" evidence="4">
    <location>
        <begin position="783"/>
        <end position="793"/>
    </location>
</feature>
<feature type="coiled-coil region" evidence="3">
    <location>
        <begin position="556"/>
        <end position="590"/>
    </location>
</feature>
<dbReference type="PROSITE" id="PS50002">
    <property type="entry name" value="SH3"/>
    <property type="match status" value="1"/>
</dbReference>
<keyword evidence="1 2" id="KW-0728">SH3 domain</keyword>
<feature type="compositionally biased region" description="Low complexity" evidence="4">
    <location>
        <begin position="811"/>
        <end position="823"/>
    </location>
</feature>
<dbReference type="InterPro" id="IPR001452">
    <property type="entry name" value="SH3_domain"/>
</dbReference>
<evidence type="ECO:0000256" key="4">
    <source>
        <dbReference type="SAM" id="MobiDB-lite"/>
    </source>
</evidence>
<reference evidence="7 8" key="1">
    <citation type="submission" date="2019-02" db="EMBL/GenBank/DDBJ databases">
        <title>Genome sequencing of the rare red list fungi Dentipellis fragilis.</title>
        <authorList>
            <person name="Buettner E."/>
            <person name="Kellner H."/>
        </authorList>
    </citation>
    <scope>NUCLEOTIDE SEQUENCE [LARGE SCALE GENOMIC DNA]</scope>
    <source>
        <strain evidence="7 8">DSM 105465</strain>
    </source>
</reference>
<dbReference type="SUPFAM" id="SSF50044">
    <property type="entry name" value="SH3-domain"/>
    <property type="match status" value="1"/>
</dbReference>
<feature type="domain" description="SH3" evidence="5">
    <location>
        <begin position="852"/>
        <end position="910"/>
    </location>
</feature>
<evidence type="ECO:0000256" key="2">
    <source>
        <dbReference type="PROSITE-ProRule" id="PRU00192"/>
    </source>
</evidence>
<feature type="compositionally biased region" description="Polar residues" evidence="4">
    <location>
        <begin position="90"/>
        <end position="108"/>
    </location>
</feature>
<dbReference type="Gene3D" id="1.20.1270.60">
    <property type="entry name" value="Arfaptin homology (AH) domain/BAR domain"/>
    <property type="match status" value="2"/>
</dbReference>
<keyword evidence="8" id="KW-1185">Reference proteome</keyword>
<feature type="region of interest" description="Disordered" evidence="4">
    <location>
        <begin position="90"/>
        <end position="112"/>
    </location>
</feature>
<dbReference type="InterPro" id="IPR019835">
    <property type="entry name" value="SWIB_domain"/>
</dbReference>
<evidence type="ECO:0000313" key="8">
    <source>
        <dbReference type="Proteomes" id="UP000298327"/>
    </source>
</evidence>
<name>A0A4Y9Y630_9AGAM</name>
<dbReference type="PANTHER" id="PTHR13844">
    <property type="entry name" value="SWI/SNF-RELATED MATRIX-ASSOCIATED ACTIN-DEPENDENT REGULATOR OF CHROMATIN SUBFAMILY D"/>
    <property type="match status" value="1"/>
</dbReference>
<accession>A0A4Y9Y630</accession>
<sequence>MNPPMNPAAMADGPKPLKKRKLIDRTIPNSILSDPAFALDSQMYQDLVEMEKKLDWTTMRKKAEVQEALGRSATTGRTLRIFVSHTVSGQLWQNSTDTPSTETPNPETGQGIPAWQLKIEGRLLELPNLRSRDKLPPRPFSTFVKSMIVELDRDPALYPDGNIVEWHRTPAQPTLDGFTIRRTGDTPTKVRIIIHLEHHPDQFKVHPDLGSVVGIREDSRSGVIQALWNYIKAQGLQDKVDRKRIHADAALRPIFGQESILFNHLPELANRYLMPADPILIHYSLNPAVPPPERPSAWDTDIKMEDINLKAKMTNVAVGTMREAGREMARLDDEIARLTQSLHSSVLKREFLQSFAEDPAAFIHTFLESQSRDLESILGSGPSEGATVRREDLQRSEYFRMPWVEEAVAIWEDSASHGQQTSKPLPATAYCVSDRPIVVQLGRLRQWAGEVISTKEKSAVTEETRELEQDIELRRNGIDKLQLAAAQYHHSLSKKKQSLALDDPDKFLPRDALGIVLLTHGEEFGEDSAFGSCLVTLGRAHCKIATLQEAFALTLKDSFLSSLSKFEDEIKDYEAERKKLETRSEETAEDVRARIYAIQDNEKAQLRELGHFLDIECKYAEQYLDVLRDVKENWDEDTGDDREVPRPVGPMHTFPLALELELDSNSDKGSTRLNSIKTHKSISSTTSLSKRPPQRSVTPSVESDALSSEEDEPSPAKAPSRKSSFRSRSGSVSRPPSRPASRTSRKRSDSQTTVGSTVDKEKEKKSKGLVSGWTNSWRGKKGRDRETFSNLKDEETDEDDEDPATSHHSRSVSSVSLSLSLSSNKAKPISKSKSATSSPVIPGRVPKWLEKDKKKLVRALYDFSGSVDELSFRTGDEIVVVNEVLDDWWMGEVGGKKGLFPTSYTEVVERSQALARVRTIRDLSSSPKRAKGNAFHAKFGLARLVQRTPKANIRALSVPIRMEPESGPGYAGVLSKPNRTSGTAEGYSAGWAFDPVYPYIQPPAQFLPTMVNNERRYADLLYRASQKYPSWDPEVPVRVGDYGRFAPGTARWNILRMLPWYQPTGVFLKEGNIYEDKNLKKAIELLNIRKPVERCPSSSTVEGVFWLTSENVEETQVSAEAGGPAVVASCQAKAAFELTSGVAAILVMMDETITTLDCPARLRGLLELEEMRRVVVVTEVHRCSSYARYLSSPRTKRVGIGLNVGVQTTNTSAEAEWVHDVRTGNFKTKTGKRGRRDFYPLYRLVGLEDTCLANGIGRGASHDVNRMTSIVARVASIYSPSFLRCVWRATFAPDYGLEDVLATRWQACPACARGHSYLCILHVIRHPATNHPTSFIAYTWIHTVIEGSSQIHPLHHLHTSCSSHHSYRHDLVPWWWGHISSSMLVRRLSRRAHATCHARACRAASLDEQAGSFRPVFVATIPGGTLPTHCALSGRSRARAHRAPLAHIPRAHPAMQASLLASSVVVGITFHGAGRTSARDSPLELLRLFTHLSIRVDRKKLMGSGANVGLSGGGVGQRM</sequence>
<dbReference type="Gene3D" id="1.10.245.10">
    <property type="entry name" value="SWIB/MDM2 domain"/>
    <property type="match status" value="1"/>
</dbReference>
<evidence type="ECO:0000259" key="6">
    <source>
        <dbReference type="PROSITE" id="PS51925"/>
    </source>
</evidence>
<dbReference type="SUPFAM" id="SSF103657">
    <property type="entry name" value="BAR/IMD domain-like"/>
    <property type="match status" value="1"/>
</dbReference>
<dbReference type="InterPro" id="IPR036028">
    <property type="entry name" value="SH3-like_dom_sf"/>
</dbReference>
<dbReference type="InterPro" id="IPR004148">
    <property type="entry name" value="BAR_dom"/>
</dbReference>
<dbReference type="Proteomes" id="UP000298327">
    <property type="component" value="Unassembled WGS sequence"/>
</dbReference>
<gene>
    <name evidence="7" type="ORF">EVG20_g8333</name>
</gene>
<dbReference type="SMART" id="SM00721">
    <property type="entry name" value="BAR"/>
    <property type="match status" value="1"/>
</dbReference>
<dbReference type="GO" id="GO:0005737">
    <property type="term" value="C:cytoplasm"/>
    <property type="evidence" value="ECO:0007669"/>
    <property type="project" value="InterPro"/>
</dbReference>
<dbReference type="OrthoDB" id="10263741at2759"/>
<feature type="domain" description="DM2" evidence="6">
    <location>
        <begin position="198"/>
        <end position="275"/>
    </location>
</feature>
<evidence type="ECO:0000256" key="1">
    <source>
        <dbReference type="ARBA" id="ARBA00022443"/>
    </source>
</evidence>
<dbReference type="Pfam" id="PF02201">
    <property type="entry name" value="SWIB"/>
    <property type="match status" value="1"/>
</dbReference>
<dbReference type="SUPFAM" id="SSF47592">
    <property type="entry name" value="SWIB/MDM2 domain"/>
    <property type="match status" value="1"/>
</dbReference>
<dbReference type="Pfam" id="PF00018">
    <property type="entry name" value="SH3_1"/>
    <property type="match status" value="1"/>
</dbReference>
<dbReference type="CDD" id="cd00174">
    <property type="entry name" value="SH3"/>
    <property type="match status" value="1"/>
</dbReference>
<evidence type="ECO:0000256" key="3">
    <source>
        <dbReference type="SAM" id="Coils"/>
    </source>
</evidence>
<keyword evidence="3" id="KW-0175">Coiled coil</keyword>
<feature type="region of interest" description="Disordered" evidence="4">
    <location>
        <begin position="665"/>
        <end position="844"/>
    </location>
</feature>
<comment type="caution">
    <text evidence="7">The sequence shown here is derived from an EMBL/GenBank/DDBJ whole genome shotgun (WGS) entry which is preliminary data.</text>
</comment>
<protein>
    <submittedName>
        <fullName evidence="7">Uncharacterized protein</fullName>
    </submittedName>
</protein>
<dbReference type="InterPro" id="IPR027267">
    <property type="entry name" value="AH/BAR_dom_sf"/>
</dbReference>
<dbReference type="PROSITE" id="PS51925">
    <property type="entry name" value="SWIB_MDM2"/>
    <property type="match status" value="1"/>
</dbReference>
<feature type="compositionally biased region" description="Acidic residues" evidence="4">
    <location>
        <begin position="794"/>
        <end position="803"/>
    </location>
</feature>
<evidence type="ECO:0000259" key="5">
    <source>
        <dbReference type="PROSITE" id="PS50002"/>
    </source>
</evidence>
<dbReference type="PRINTS" id="PR00452">
    <property type="entry name" value="SH3DOMAIN"/>
</dbReference>
<proteinExistence type="predicted"/>
<dbReference type="InterPro" id="IPR003121">
    <property type="entry name" value="SWIB_MDM2_domain"/>
</dbReference>
<dbReference type="Gene3D" id="2.30.30.40">
    <property type="entry name" value="SH3 Domains"/>
    <property type="match status" value="1"/>
</dbReference>
<evidence type="ECO:0000313" key="7">
    <source>
        <dbReference type="EMBL" id="TFY57974.1"/>
    </source>
</evidence>
<dbReference type="SMART" id="SM00326">
    <property type="entry name" value="SH3"/>
    <property type="match status" value="1"/>
</dbReference>
<feature type="compositionally biased region" description="Low complexity" evidence="4">
    <location>
        <begin position="681"/>
        <end position="690"/>
    </location>
</feature>
<dbReference type="SMART" id="SM00151">
    <property type="entry name" value="SWIB"/>
    <property type="match status" value="1"/>
</dbReference>
<organism evidence="7 8">
    <name type="scientific">Dentipellis fragilis</name>
    <dbReference type="NCBI Taxonomy" id="205917"/>
    <lineage>
        <taxon>Eukaryota</taxon>
        <taxon>Fungi</taxon>
        <taxon>Dikarya</taxon>
        <taxon>Basidiomycota</taxon>
        <taxon>Agaricomycotina</taxon>
        <taxon>Agaricomycetes</taxon>
        <taxon>Russulales</taxon>
        <taxon>Hericiaceae</taxon>
        <taxon>Dentipellis</taxon>
    </lineage>
</organism>
<dbReference type="Pfam" id="PF03114">
    <property type="entry name" value="BAR"/>
    <property type="match status" value="1"/>
</dbReference>
<dbReference type="STRING" id="205917.A0A4Y9Y630"/>